<keyword evidence="1" id="KW-1133">Transmembrane helix</keyword>
<dbReference type="RefSeq" id="WP_248956112.1">
    <property type="nucleotide sequence ID" value="NZ_JAKIKU010000007.1"/>
</dbReference>
<protein>
    <recommendedName>
        <fullName evidence="4">DUF1240 domain-containing protein</fullName>
    </recommendedName>
</protein>
<comment type="caution">
    <text evidence="2">The sequence shown here is derived from an EMBL/GenBank/DDBJ whole genome shotgun (WGS) entry which is preliminary data.</text>
</comment>
<keyword evidence="3" id="KW-1185">Reference proteome</keyword>
<feature type="transmembrane region" description="Helical" evidence="1">
    <location>
        <begin position="93"/>
        <end position="115"/>
    </location>
</feature>
<evidence type="ECO:0008006" key="4">
    <source>
        <dbReference type="Google" id="ProtNLM"/>
    </source>
</evidence>
<keyword evidence="1" id="KW-0812">Transmembrane</keyword>
<organism evidence="2 3">
    <name type="scientific">Shewanella electrodiphila</name>
    <dbReference type="NCBI Taxonomy" id="934143"/>
    <lineage>
        <taxon>Bacteria</taxon>
        <taxon>Pseudomonadati</taxon>
        <taxon>Pseudomonadota</taxon>
        <taxon>Gammaproteobacteria</taxon>
        <taxon>Alteromonadales</taxon>
        <taxon>Shewanellaceae</taxon>
        <taxon>Shewanella</taxon>
    </lineage>
</organism>
<evidence type="ECO:0000256" key="1">
    <source>
        <dbReference type="SAM" id="Phobius"/>
    </source>
</evidence>
<name>A0ABT0KSD8_9GAMM</name>
<evidence type="ECO:0000313" key="2">
    <source>
        <dbReference type="EMBL" id="MCL1046436.1"/>
    </source>
</evidence>
<sequence length="208" mass="24169">MSNKSYIEKPISKKQLKVLSALLVSIFSFMFYVCGSVFFEELSNIEKIRDSHIYIGNRDLAFGAIFFIPVLAVPDYMFILVLLDKFKDNVMKLFIKIAIISIPVMIISSITYSFWIGSELRANGYSHCTLYDSPTRGAPVIWVKSDRYCQKRAVLIEYDLLKRLDQYDNDGKEPSDEELDVMIVELLEDNPFYRREYGLSDLKKRQPL</sequence>
<keyword evidence="1" id="KW-0472">Membrane</keyword>
<reference evidence="2 3" key="1">
    <citation type="submission" date="2022-01" db="EMBL/GenBank/DDBJ databases">
        <title>Whole genome-based taxonomy of the Shewanellaceae.</title>
        <authorList>
            <person name="Martin-Rodriguez A.J."/>
        </authorList>
    </citation>
    <scope>NUCLEOTIDE SEQUENCE [LARGE SCALE GENOMIC DNA]</scope>
    <source>
        <strain evidence="2 3">DSM 24955</strain>
    </source>
</reference>
<accession>A0ABT0KSD8</accession>
<feature type="transmembrane region" description="Helical" evidence="1">
    <location>
        <begin position="60"/>
        <end position="81"/>
    </location>
</feature>
<evidence type="ECO:0000313" key="3">
    <source>
        <dbReference type="Proteomes" id="UP001202134"/>
    </source>
</evidence>
<feature type="transmembrane region" description="Helical" evidence="1">
    <location>
        <begin position="21"/>
        <end position="40"/>
    </location>
</feature>
<dbReference type="EMBL" id="JAKIKU010000007">
    <property type="protein sequence ID" value="MCL1046436.1"/>
    <property type="molecule type" value="Genomic_DNA"/>
</dbReference>
<gene>
    <name evidence="2" type="ORF">L2737_14050</name>
</gene>
<dbReference type="Proteomes" id="UP001202134">
    <property type="component" value="Unassembled WGS sequence"/>
</dbReference>
<proteinExistence type="predicted"/>